<organism evidence="8 9">
    <name type="scientific">Paraburkholderia pallida</name>
    <dbReference type="NCBI Taxonomy" id="2547399"/>
    <lineage>
        <taxon>Bacteria</taxon>
        <taxon>Pseudomonadati</taxon>
        <taxon>Pseudomonadota</taxon>
        <taxon>Betaproteobacteria</taxon>
        <taxon>Burkholderiales</taxon>
        <taxon>Burkholderiaceae</taxon>
        <taxon>Paraburkholderia</taxon>
    </lineage>
</organism>
<comment type="similarity">
    <text evidence="3">Belongs to the methyl-accepting chemotaxis (MCP) protein family.</text>
</comment>
<evidence type="ECO:0000259" key="6">
    <source>
        <dbReference type="PROSITE" id="PS50111"/>
    </source>
</evidence>
<evidence type="ECO:0000313" key="8">
    <source>
        <dbReference type="EMBL" id="QBR03951.1"/>
    </source>
</evidence>
<dbReference type="Gene3D" id="1.10.287.950">
    <property type="entry name" value="Methyl-accepting chemotaxis protein"/>
    <property type="match status" value="1"/>
</dbReference>
<evidence type="ECO:0000256" key="1">
    <source>
        <dbReference type="ARBA" id="ARBA00004370"/>
    </source>
</evidence>
<dbReference type="OrthoDB" id="9035246at2"/>
<dbReference type="SUPFAM" id="SSF58104">
    <property type="entry name" value="Methyl-accepting chemotaxis protein (MCP) signaling domain"/>
    <property type="match status" value="1"/>
</dbReference>
<dbReference type="AlphaFoldDB" id="A0A4P7D550"/>
<dbReference type="KEGG" id="ppai:E1956_42850"/>
<evidence type="ECO:0000256" key="2">
    <source>
        <dbReference type="ARBA" id="ARBA00022481"/>
    </source>
</evidence>
<protein>
    <submittedName>
        <fullName evidence="8">HAMP domain-containing protein</fullName>
    </submittedName>
</protein>
<dbReference type="Pfam" id="PF12729">
    <property type="entry name" value="4HB_MCP_1"/>
    <property type="match status" value="1"/>
</dbReference>
<feature type="transmembrane region" description="Helical" evidence="5">
    <location>
        <begin position="20"/>
        <end position="43"/>
    </location>
</feature>
<dbReference type="PANTHER" id="PTHR43531:SF14">
    <property type="entry name" value="METHYL-ACCEPTING CHEMOTAXIS PROTEIN I-RELATED"/>
    <property type="match status" value="1"/>
</dbReference>
<comment type="subcellular location">
    <subcellularLocation>
        <location evidence="1">Membrane</location>
    </subcellularLocation>
</comment>
<proteinExistence type="inferred from homology"/>
<dbReference type="GO" id="GO:0004888">
    <property type="term" value="F:transmembrane signaling receptor activity"/>
    <property type="evidence" value="ECO:0007669"/>
    <property type="project" value="InterPro"/>
</dbReference>
<keyword evidence="5" id="KW-0812">Transmembrane</keyword>
<keyword evidence="8" id="KW-0614">Plasmid</keyword>
<feature type="domain" description="HAMP" evidence="7">
    <location>
        <begin position="220"/>
        <end position="272"/>
    </location>
</feature>
<dbReference type="InterPro" id="IPR024478">
    <property type="entry name" value="HlyB_4HB_MCP"/>
</dbReference>
<keyword evidence="2" id="KW-0488">Methylation</keyword>
<dbReference type="GO" id="GO:0006935">
    <property type="term" value="P:chemotaxis"/>
    <property type="evidence" value="ECO:0007669"/>
    <property type="project" value="InterPro"/>
</dbReference>
<feature type="transmembrane region" description="Helical" evidence="5">
    <location>
        <begin position="198"/>
        <end position="220"/>
    </location>
</feature>
<geneLocation type="plasmid" evidence="8 9">
    <name>unnamed1</name>
</geneLocation>
<reference evidence="8 9" key="1">
    <citation type="submission" date="2019-03" db="EMBL/GenBank/DDBJ databases">
        <title>Paraburkholderia sp. 7MH5, isolated from subtropical forest soil.</title>
        <authorList>
            <person name="Gao Z.-H."/>
            <person name="Qiu L.-H."/>
        </authorList>
    </citation>
    <scope>NUCLEOTIDE SEQUENCE [LARGE SCALE GENOMIC DNA]</scope>
    <source>
        <strain evidence="8 9">7MH5</strain>
        <plasmid evidence="8 9">unnamed1</plasmid>
    </source>
</reference>
<dbReference type="EMBL" id="CP038152">
    <property type="protein sequence ID" value="QBR03951.1"/>
    <property type="molecule type" value="Genomic_DNA"/>
</dbReference>
<sequence>MENKKTGRMSAFVGTIRFKVMLTLGVCVALMVAIGMMGLRGLARLSADMGSMYSASTVPIEDLAAMQAAALKIRLQMRYIQALHEQDKAEELVTDIGKEQKKLDAAWHDYYPAKIATADERRLADRVAKVLATFRTQSDDIAAVLRSGNLDMAGYSIDELTETGDALSDAIGRDVALSAMQAWQLAERGDATFDALRWTVLGAIGLGILLAAAASAWLLWAISTPLKAALGVARQIAEGRLGNAEGMSLHGEFAQLLDALQTMDRHLAGTVHTIKGSSDAIQCASIQIAEGSADLSSGARRQAESLEETAASLSELIMSVQRNADHVSQAAEFANATSLAADTSVAAVEQMRGTMGVISASSAKIVEITALIEGIAFQTNILALNAAVEAARAGEHGRGFAVVAGEVRSLAQRAASAAKEIKVLVRNSVESISGGAAHADQVAHAMGDVRRAIQRVVEINDSIFEASQAQRSGIGQVNEAVNRMDLVIRNNAAVVEQAAQAAFSLGEQVAAQRHAIAVFEVHSPASARTN</sequence>
<accession>A0A4P7D550</accession>
<dbReference type="Proteomes" id="UP000295727">
    <property type="component" value="Plasmid unnamed1"/>
</dbReference>
<evidence type="ECO:0000256" key="3">
    <source>
        <dbReference type="ARBA" id="ARBA00029447"/>
    </source>
</evidence>
<dbReference type="InterPro" id="IPR004089">
    <property type="entry name" value="MCPsignal_dom"/>
</dbReference>
<evidence type="ECO:0000256" key="4">
    <source>
        <dbReference type="PROSITE-ProRule" id="PRU00284"/>
    </source>
</evidence>
<dbReference type="PANTHER" id="PTHR43531">
    <property type="entry name" value="PROTEIN ICFG"/>
    <property type="match status" value="1"/>
</dbReference>
<dbReference type="GO" id="GO:0007165">
    <property type="term" value="P:signal transduction"/>
    <property type="evidence" value="ECO:0007669"/>
    <property type="project" value="UniProtKB-KW"/>
</dbReference>
<dbReference type="InterPro" id="IPR004090">
    <property type="entry name" value="Chemotax_Me-accpt_rcpt"/>
</dbReference>
<dbReference type="FunFam" id="1.10.287.950:FF:000001">
    <property type="entry name" value="Methyl-accepting chemotaxis sensory transducer"/>
    <property type="match status" value="1"/>
</dbReference>
<evidence type="ECO:0000313" key="9">
    <source>
        <dbReference type="Proteomes" id="UP000295727"/>
    </source>
</evidence>
<dbReference type="GO" id="GO:0005886">
    <property type="term" value="C:plasma membrane"/>
    <property type="evidence" value="ECO:0007669"/>
    <property type="project" value="TreeGrafter"/>
</dbReference>
<dbReference type="SMART" id="SM00283">
    <property type="entry name" value="MA"/>
    <property type="match status" value="1"/>
</dbReference>
<evidence type="ECO:0000259" key="7">
    <source>
        <dbReference type="PROSITE" id="PS50885"/>
    </source>
</evidence>
<feature type="domain" description="Methyl-accepting transducer" evidence="6">
    <location>
        <begin position="277"/>
        <end position="506"/>
    </location>
</feature>
<dbReference type="PROSITE" id="PS50111">
    <property type="entry name" value="CHEMOTAXIS_TRANSDUC_2"/>
    <property type="match status" value="1"/>
</dbReference>
<keyword evidence="4" id="KW-0807">Transducer</keyword>
<dbReference type="PRINTS" id="PR00260">
    <property type="entry name" value="CHEMTRNSDUCR"/>
</dbReference>
<dbReference type="Pfam" id="PF00015">
    <property type="entry name" value="MCPsignal"/>
    <property type="match status" value="1"/>
</dbReference>
<keyword evidence="5" id="KW-0472">Membrane</keyword>
<dbReference type="InterPro" id="IPR051310">
    <property type="entry name" value="MCP_chemotaxis"/>
</dbReference>
<dbReference type="InterPro" id="IPR003660">
    <property type="entry name" value="HAMP_dom"/>
</dbReference>
<keyword evidence="9" id="KW-1185">Reference proteome</keyword>
<gene>
    <name evidence="8" type="ORF">E1956_42850</name>
</gene>
<name>A0A4P7D550_9BURK</name>
<keyword evidence="5" id="KW-1133">Transmembrane helix</keyword>
<evidence type="ECO:0000256" key="5">
    <source>
        <dbReference type="SAM" id="Phobius"/>
    </source>
</evidence>
<dbReference type="PROSITE" id="PS50885">
    <property type="entry name" value="HAMP"/>
    <property type="match status" value="1"/>
</dbReference>